<accession>A0ABN9TGP2</accession>
<keyword evidence="2" id="KW-1185">Reference proteome</keyword>
<dbReference type="PANTHER" id="PTHR14021">
    <property type="entry name" value="IRON-SULFUR CLUSTER CO-CHAPERONE PROTEIN HSCB"/>
    <property type="match status" value="1"/>
</dbReference>
<gene>
    <name evidence="1" type="ORF">PCOR1329_LOCUS38952</name>
</gene>
<dbReference type="Proteomes" id="UP001189429">
    <property type="component" value="Unassembled WGS sequence"/>
</dbReference>
<name>A0ABN9TGP2_9DINO</name>
<evidence type="ECO:0000313" key="1">
    <source>
        <dbReference type="EMBL" id="CAK0845028.1"/>
    </source>
</evidence>
<sequence length="227" mass="25305">MLQAFRGSRAPAWRTARPFASCDRCGASPLPGPEFFWCQGCAAVPPASSAASVDYFEALGFPTQYDVDWSTVGPRFQRLQARFEELARQGAEVPAVEAYVQRCMEAARELREPLSRAEHLLRLRAARAPDRLAEPAPEVRALEDQALSAEVEDSAALARVMERNAEGRRLAEARLVELLQGEQWEGARRCLEEVWQRDRLRRRLEDLAIENCEAATPAHSSTVGGVE</sequence>
<organism evidence="1 2">
    <name type="scientific">Prorocentrum cordatum</name>
    <dbReference type="NCBI Taxonomy" id="2364126"/>
    <lineage>
        <taxon>Eukaryota</taxon>
        <taxon>Sar</taxon>
        <taxon>Alveolata</taxon>
        <taxon>Dinophyceae</taxon>
        <taxon>Prorocentrales</taxon>
        <taxon>Prorocentraceae</taxon>
        <taxon>Prorocentrum</taxon>
    </lineage>
</organism>
<dbReference type="Gene3D" id="1.10.287.110">
    <property type="entry name" value="DnaJ domain"/>
    <property type="match status" value="1"/>
</dbReference>
<protein>
    <recommendedName>
        <fullName evidence="3">Co-chaperone HscB C-terminal oligomerisation domain-containing protein</fullName>
    </recommendedName>
</protein>
<dbReference type="EMBL" id="CAUYUJ010014711">
    <property type="protein sequence ID" value="CAK0845028.1"/>
    <property type="molecule type" value="Genomic_DNA"/>
</dbReference>
<evidence type="ECO:0008006" key="3">
    <source>
        <dbReference type="Google" id="ProtNLM"/>
    </source>
</evidence>
<dbReference type="InterPro" id="IPR036869">
    <property type="entry name" value="J_dom_sf"/>
</dbReference>
<comment type="caution">
    <text evidence="1">The sequence shown here is derived from an EMBL/GenBank/DDBJ whole genome shotgun (WGS) entry which is preliminary data.</text>
</comment>
<proteinExistence type="predicted"/>
<dbReference type="PANTHER" id="PTHR14021:SF15">
    <property type="entry name" value="IRON-SULFUR CLUSTER CO-CHAPERONE PROTEIN HSCB"/>
    <property type="match status" value="1"/>
</dbReference>
<reference evidence="1" key="1">
    <citation type="submission" date="2023-10" db="EMBL/GenBank/DDBJ databases">
        <authorList>
            <person name="Chen Y."/>
            <person name="Shah S."/>
            <person name="Dougan E. K."/>
            <person name="Thang M."/>
            <person name="Chan C."/>
        </authorList>
    </citation>
    <scope>NUCLEOTIDE SEQUENCE [LARGE SCALE GENOMIC DNA]</scope>
</reference>
<dbReference type="InterPro" id="IPR004640">
    <property type="entry name" value="HscB"/>
</dbReference>
<evidence type="ECO:0000313" key="2">
    <source>
        <dbReference type="Proteomes" id="UP001189429"/>
    </source>
</evidence>